<dbReference type="CDD" id="cd04678">
    <property type="entry name" value="NUDIX_MTH2_Nudt15"/>
    <property type="match status" value="1"/>
</dbReference>
<accession>A0A1F7J2C4</accession>
<keyword evidence="1" id="KW-0378">Hydrolase</keyword>
<dbReference type="InterPro" id="IPR000086">
    <property type="entry name" value="NUDIX_hydrolase_dom"/>
</dbReference>
<dbReference type="GO" id="GO:0016787">
    <property type="term" value="F:hydrolase activity"/>
    <property type="evidence" value="ECO:0007669"/>
    <property type="project" value="UniProtKB-KW"/>
</dbReference>
<evidence type="ECO:0000256" key="1">
    <source>
        <dbReference type="ARBA" id="ARBA00022801"/>
    </source>
</evidence>
<dbReference type="EMBL" id="MGAQ01000026">
    <property type="protein sequence ID" value="OGK49764.1"/>
    <property type="molecule type" value="Genomic_DNA"/>
</dbReference>
<feature type="domain" description="Nudix hydrolase" evidence="2">
    <location>
        <begin position="2"/>
        <end position="136"/>
    </location>
</feature>
<dbReference type="FunFam" id="3.90.79.10:FF:000060">
    <property type="entry name" value="Nudix hydrolase 1"/>
    <property type="match status" value="1"/>
</dbReference>
<gene>
    <name evidence="3" type="ORF">A3B50_03980</name>
</gene>
<dbReference type="PANTHER" id="PTHR16099">
    <property type="entry name" value="8-OXO-DGTP DIPHOSPHATES NUDT15"/>
    <property type="match status" value="1"/>
</dbReference>
<dbReference type="AlphaFoldDB" id="A0A1F7J2C4"/>
<dbReference type="InterPro" id="IPR020084">
    <property type="entry name" value="NUDIX_hydrolase_CS"/>
</dbReference>
<evidence type="ECO:0000259" key="2">
    <source>
        <dbReference type="PROSITE" id="PS51462"/>
    </source>
</evidence>
<name>A0A1F7J2C4_9BACT</name>
<comment type="caution">
    <text evidence="3">The sequence shown here is derived from an EMBL/GenBank/DDBJ whole genome shotgun (WGS) entry which is preliminary data.</text>
</comment>
<dbReference type="Gene3D" id="3.90.79.10">
    <property type="entry name" value="Nucleoside Triphosphate Pyrophosphohydrolase"/>
    <property type="match status" value="1"/>
</dbReference>
<sequence length="138" mass="15684">MKKIPRVGLAVLVLQKGKILLGKRYSTIGKSTWGPPGGHLEFAETLTDGAKRELKEETNLLPNSIQFITITEEVYEELERHYVTIWFEVVCKSGVPKITEPDRIGEWTWFDWSALPSPLFLPVKNLIKTGYKPSNKTV</sequence>
<dbReference type="SUPFAM" id="SSF55811">
    <property type="entry name" value="Nudix"/>
    <property type="match status" value="1"/>
</dbReference>
<proteinExistence type="predicted"/>
<dbReference type="Pfam" id="PF00293">
    <property type="entry name" value="NUDIX"/>
    <property type="match status" value="1"/>
</dbReference>
<organism evidence="3 4">
    <name type="scientific">Candidatus Roizmanbacteria bacterium RIFCSPLOWO2_01_FULL_40_42</name>
    <dbReference type="NCBI Taxonomy" id="1802066"/>
    <lineage>
        <taxon>Bacteria</taxon>
        <taxon>Candidatus Roizmaniibacteriota</taxon>
    </lineage>
</organism>
<evidence type="ECO:0000313" key="3">
    <source>
        <dbReference type="EMBL" id="OGK49764.1"/>
    </source>
</evidence>
<dbReference type="PANTHER" id="PTHR16099:SF5">
    <property type="entry name" value="NUCLEOTIDE TRIPHOSPHATE DIPHOSPHATASE NUDT15"/>
    <property type="match status" value="1"/>
</dbReference>
<dbReference type="Proteomes" id="UP000178558">
    <property type="component" value="Unassembled WGS sequence"/>
</dbReference>
<evidence type="ECO:0000313" key="4">
    <source>
        <dbReference type="Proteomes" id="UP000178558"/>
    </source>
</evidence>
<dbReference type="PROSITE" id="PS51462">
    <property type="entry name" value="NUDIX"/>
    <property type="match status" value="1"/>
</dbReference>
<dbReference type="PROSITE" id="PS00893">
    <property type="entry name" value="NUDIX_BOX"/>
    <property type="match status" value="1"/>
</dbReference>
<reference evidence="3 4" key="1">
    <citation type="journal article" date="2016" name="Nat. Commun.">
        <title>Thousands of microbial genomes shed light on interconnected biogeochemical processes in an aquifer system.</title>
        <authorList>
            <person name="Anantharaman K."/>
            <person name="Brown C.T."/>
            <person name="Hug L.A."/>
            <person name="Sharon I."/>
            <person name="Castelle C.J."/>
            <person name="Probst A.J."/>
            <person name="Thomas B.C."/>
            <person name="Singh A."/>
            <person name="Wilkins M.J."/>
            <person name="Karaoz U."/>
            <person name="Brodie E.L."/>
            <person name="Williams K.H."/>
            <person name="Hubbard S.S."/>
            <person name="Banfield J.F."/>
        </authorList>
    </citation>
    <scope>NUCLEOTIDE SEQUENCE [LARGE SCALE GENOMIC DNA]</scope>
</reference>
<dbReference type="InterPro" id="IPR015797">
    <property type="entry name" value="NUDIX_hydrolase-like_dom_sf"/>
</dbReference>
<protein>
    <recommendedName>
        <fullName evidence="2">Nudix hydrolase domain-containing protein</fullName>
    </recommendedName>
</protein>